<evidence type="ECO:0000256" key="6">
    <source>
        <dbReference type="SAM" id="Phobius"/>
    </source>
</evidence>
<dbReference type="KEGG" id="eec:EcWSU1_00879"/>
<feature type="transmembrane region" description="Helical" evidence="6">
    <location>
        <begin position="129"/>
        <end position="157"/>
    </location>
</feature>
<dbReference type="HOGENOM" id="CLU_041771_2_2_6"/>
<evidence type="ECO:0000256" key="4">
    <source>
        <dbReference type="ARBA" id="ARBA00022989"/>
    </source>
</evidence>
<feature type="transmembrane region" description="Helical" evidence="6">
    <location>
        <begin position="389"/>
        <end position="414"/>
    </location>
</feature>
<dbReference type="GO" id="GO:0016020">
    <property type="term" value="C:membrane"/>
    <property type="evidence" value="ECO:0007669"/>
    <property type="project" value="UniProtKB-SubCell"/>
</dbReference>
<dbReference type="AlphaFoldDB" id="G8LP59"/>
<dbReference type="PANTHER" id="PTHR21716:SF4">
    <property type="entry name" value="TRANSMEMBRANE PROTEIN 245"/>
    <property type="match status" value="1"/>
</dbReference>
<gene>
    <name evidence="7" type="primary">ydiK</name>
    <name evidence="7" type="ORF">EcWSU1_00879</name>
</gene>
<feature type="transmembrane region" description="Helical" evidence="6">
    <location>
        <begin position="312"/>
        <end position="340"/>
    </location>
</feature>
<feature type="transmembrane region" description="Helical" evidence="6">
    <location>
        <begin position="287"/>
        <end position="306"/>
    </location>
</feature>
<keyword evidence="4 6" id="KW-1133">Transmembrane helix</keyword>
<evidence type="ECO:0000256" key="3">
    <source>
        <dbReference type="ARBA" id="ARBA00022692"/>
    </source>
</evidence>
<evidence type="ECO:0000256" key="1">
    <source>
        <dbReference type="ARBA" id="ARBA00004141"/>
    </source>
</evidence>
<feature type="transmembrane region" description="Helical" evidence="6">
    <location>
        <begin position="228"/>
        <end position="247"/>
    </location>
</feature>
<comment type="similarity">
    <text evidence="2">Belongs to the autoinducer-2 exporter (AI-2E) (TC 2.A.86) family.</text>
</comment>
<feature type="transmembrane region" description="Helical" evidence="6">
    <location>
        <begin position="100"/>
        <end position="117"/>
    </location>
</feature>
<name>G8LP59_9ENTR</name>
<dbReference type="Pfam" id="PF01594">
    <property type="entry name" value="AI-2E_transport"/>
    <property type="match status" value="1"/>
</dbReference>
<feature type="transmembrane region" description="Helical" evidence="6">
    <location>
        <begin position="76"/>
        <end position="94"/>
    </location>
</feature>
<dbReference type="Proteomes" id="UP000007838">
    <property type="component" value="Chromosome"/>
</dbReference>
<dbReference type="eggNOG" id="COG0628">
    <property type="taxonomic scope" value="Bacteria"/>
</dbReference>
<feature type="transmembrane region" description="Helical" evidence="6">
    <location>
        <begin position="347"/>
        <end position="369"/>
    </location>
</feature>
<evidence type="ECO:0000313" key="7">
    <source>
        <dbReference type="EMBL" id="AEW72319.1"/>
    </source>
</evidence>
<evidence type="ECO:0000313" key="8">
    <source>
        <dbReference type="Proteomes" id="UP000007838"/>
    </source>
</evidence>
<dbReference type="PANTHER" id="PTHR21716">
    <property type="entry name" value="TRANSMEMBRANE PROTEIN"/>
    <property type="match status" value="1"/>
</dbReference>
<dbReference type="InterPro" id="IPR002549">
    <property type="entry name" value="AI-2E-like"/>
</dbReference>
<sequence length="440" mass="47628">MRITYRNGRQAISTSASRYLQHGADPGVLRSVESGIRNERVHTRGFTAAQFLVNPSISSIVDTVSSLQDQLMRFNGLTKGFFIFILALVTWAFFDVLSPYFSAILWAAILTVIFNPVKNKLRAAMGDRNGLASLLTIGIICLIVFIPLMVIFSSLAIELNVVYTKLQANNTQFPEVVASIFNHLPGWASGFLADHNLTNAAQIQKKLSDVALQGGQYLAGSAFLIGKGTFGFAISFGIMLYLLFFLLKDGPYLVRQILDSLPLSDFAKQHLFAKFVGVSRATVKGTAVVAVVQGTLGGIAFAIAGIDGSVLWGALMAFLSLVPAVGSAIVWVPAAIFLFATHQLWQGLFIVGFFVIIVGLVDNILRPLLVGKDTKMPDYLILISTLGGMELYGINGFVIGPLIAALFIACWNLFSGRDHAGNAEELDADFIEEGKNPPDL</sequence>
<reference evidence="7 8" key="1">
    <citation type="journal article" date="2011" name="Stand. Genomic Sci.">
        <title>Complete genome of the onion pathogen Enterobacter cloacae EcWSU1.</title>
        <authorList>
            <person name="Humann J.L."/>
            <person name="Wildung M."/>
            <person name="Cheng C.H."/>
            <person name="Lee T."/>
            <person name="Stewart J.E."/>
            <person name="Drew J.C."/>
            <person name="Triplett E.W."/>
            <person name="Main D."/>
            <person name="Schroeder B.K."/>
        </authorList>
    </citation>
    <scope>NUCLEOTIDE SEQUENCE [LARGE SCALE GENOMIC DNA]</scope>
    <source>
        <strain evidence="7 8">EcWSU1</strain>
    </source>
</reference>
<comment type="subcellular location">
    <subcellularLocation>
        <location evidence="1">Membrane</location>
        <topology evidence="1">Multi-pass membrane protein</topology>
    </subcellularLocation>
</comment>
<proteinExistence type="inferred from homology"/>
<keyword evidence="5 6" id="KW-0472">Membrane</keyword>
<keyword evidence="3 6" id="KW-0812">Transmembrane</keyword>
<evidence type="ECO:0000256" key="2">
    <source>
        <dbReference type="ARBA" id="ARBA00009773"/>
    </source>
</evidence>
<evidence type="ECO:0000256" key="5">
    <source>
        <dbReference type="ARBA" id="ARBA00023136"/>
    </source>
</evidence>
<accession>G8LP59</accession>
<dbReference type="EMBL" id="CP002886">
    <property type="protein sequence ID" value="AEW72319.1"/>
    <property type="molecule type" value="Genomic_DNA"/>
</dbReference>
<organism evidence="7 8">
    <name type="scientific">Enterobacter ludwigii</name>
    <dbReference type="NCBI Taxonomy" id="299767"/>
    <lineage>
        <taxon>Bacteria</taxon>
        <taxon>Pseudomonadati</taxon>
        <taxon>Pseudomonadota</taxon>
        <taxon>Gammaproteobacteria</taxon>
        <taxon>Enterobacterales</taxon>
        <taxon>Enterobacteriaceae</taxon>
        <taxon>Enterobacter</taxon>
        <taxon>Enterobacter cloacae complex</taxon>
    </lineage>
</organism>
<protein>
    <submittedName>
        <fullName evidence="7">YdiK</fullName>
    </submittedName>
</protein>